<keyword evidence="2" id="KW-1185">Reference proteome</keyword>
<organism evidence="1 2">
    <name type="scientific">Hibiscus sabdariffa</name>
    <name type="common">roselle</name>
    <dbReference type="NCBI Taxonomy" id="183260"/>
    <lineage>
        <taxon>Eukaryota</taxon>
        <taxon>Viridiplantae</taxon>
        <taxon>Streptophyta</taxon>
        <taxon>Embryophyta</taxon>
        <taxon>Tracheophyta</taxon>
        <taxon>Spermatophyta</taxon>
        <taxon>Magnoliopsida</taxon>
        <taxon>eudicotyledons</taxon>
        <taxon>Gunneridae</taxon>
        <taxon>Pentapetalae</taxon>
        <taxon>rosids</taxon>
        <taxon>malvids</taxon>
        <taxon>Malvales</taxon>
        <taxon>Malvaceae</taxon>
        <taxon>Malvoideae</taxon>
        <taxon>Hibiscus</taxon>
    </lineage>
</organism>
<sequence length="117" mass="13172">MQRQAYINHHLFDSCEPYKMRHVFHLNAYIGIDSPFGEPIEEPPAMAGIIFLEVYRHSNTDMFPKKSIPAAVAVNLAEEMGKLSPNSSPSFAAILQLALQREYRDSTGKIAIRSHIS</sequence>
<evidence type="ECO:0000313" key="2">
    <source>
        <dbReference type="Proteomes" id="UP001472677"/>
    </source>
</evidence>
<accession>A0ABR1ZTH9</accession>
<evidence type="ECO:0000313" key="1">
    <source>
        <dbReference type="EMBL" id="KAK8484020.1"/>
    </source>
</evidence>
<proteinExistence type="predicted"/>
<dbReference type="Proteomes" id="UP001472677">
    <property type="component" value="Unassembled WGS sequence"/>
</dbReference>
<name>A0ABR1ZTH9_9ROSI</name>
<dbReference type="EMBL" id="JBBPBM010001462">
    <property type="protein sequence ID" value="KAK8484020.1"/>
    <property type="molecule type" value="Genomic_DNA"/>
</dbReference>
<reference evidence="1 2" key="1">
    <citation type="journal article" date="2024" name="G3 (Bethesda)">
        <title>Genome assembly of Hibiscus sabdariffa L. provides insights into metabolisms of medicinal natural products.</title>
        <authorList>
            <person name="Kim T."/>
        </authorList>
    </citation>
    <scope>NUCLEOTIDE SEQUENCE [LARGE SCALE GENOMIC DNA]</scope>
    <source>
        <strain evidence="1">TK-2024</strain>
        <tissue evidence="1">Old leaves</tissue>
    </source>
</reference>
<protein>
    <submittedName>
        <fullName evidence="1">Uncharacterized protein</fullName>
    </submittedName>
</protein>
<gene>
    <name evidence="1" type="ORF">V6N12_003695</name>
</gene>
<comment type="caution">
    <text evidence="1">The sequence shown here is derived from an EMBL/GenBank/DDBJ whole genome shotgun (WGS) entry which is preliminary data.</text>
</comment>